<name>A0A7W4K8Z6_9PROT</name>
<protein>
    <submittedName>
        <fullName evidence="9">Gamma-butyrobetaine dioxygenase</fullName>
        <ecNumber evidence="9">1.14.11.1</ecNumber>
    </submittedName>
</protein>
<keyword evidence="7" id="KW-0408">Iron</keyword>
<dbReference type="PANTHER" id="PTHR10696">
    <property type="entry name" value="GAMMA-BUTYROBETAINE HYDROXYLASE-RELATED"/>
    <property type="match status" value="1"/>
</dbReference>
<dbReference type="CDD" id="cd00250">
    <property type="entry name" value="CAS_like"/>
    <property type="match status" value="1"/>
</dbReference>
<evidence type="ECO:0000313" key="10">
    <source>
        <dbReference type="Proteomes" id="UP000578030"/>
    </source>
</evidence>
<evidence type="ECO:0000259" key="8">
    <source>
        <dbReference type="Pfam" id="PF02668"/>
    </source>
</evidence>
<evidence type="ECO:0000256" key="4">
    <source>
        <dbReference type="ARBA" id="ARBA00022723"/>
    </source>
</evidence>
<dbReference type="PANTHER" id="PTHR10696:SF25">
    <property type="entry name" value="OXIDOREDUCTASE AIM17-RELATED"/>
    <property type="match status" value="1"/>
</dbReference>
<reference evidence="9 10" key="1">
    <citation type="submission" date="2020-04" db="EMBL/GenBank/DDBJ databases">
        <title>Description of novel Gluconacetobacter.</title>
        <authorList>
            <person name="Sombolestani A."/>
        </authorList>
    </citation>
    <scope>NUCLEOTIDE SEQUENCE [LARGE SCALE GENOMIC DNA]</scope>
    <source>
        <strain evidence="9 10">LMG 27802</strain>
    </source>
</reference>
<dbReference type="FunFam" id="3.60.130.10:FF:000001">
    <property type="entry name" value="Trimethyllysine dioxygenase, mitochondrial"/>
    <property type="match status" value="1"/>
</dbReference>
<dbReference type="RefSeq" id="WP_182960005.1">
    <property type="nucleotide sequence ID" value="NZ_JABEQM010000011.1"/>
</dbReference>
<dbReference type="EMBL" id="JABEQM010000011">
    <property type="protein sequence ID" value="MBB2202550.1"/>
    <property type="molecule type" value="Genomic_DNA"/>
</dbReference>
<dbReference type="GO" id="GO:0045329">
    <property type="term" value="P:carnitine biosynthetic process"/>
    <property type="evidence" value="ECO:0007669"/>
    <property type="project" value="UniProtKB-UniPathway"/>
</dbReference>
<organism evidence="9 10">
    <name type="scientific">Gluconacetobacter tumulisoli</name>
    <dbReference type="NCBI Taxonomy" id="1286189"/>
    <lineage>
        <taxon>Bacteria</taxon>
        <taxon>Pseudomonadati</taxon>
        <taxon>Pseudomonadota</taxon>
        <taxon>Alphaproteobacteria</taxon>
        <taxon>Acetobacterales</taxon>
        <taxon>Acetobacteraceae</taxon>
        <taxon>Gluconacetobacter</taxon>
    </lineage>
</organism>
<evidence type="ECO:0000256" key="3">
    <source>
        <dbReference type="ARBA" id="ARBA00008654"/>
    </source>
</evidence>
<dbReference type="InterPro" id="IPR003819">
    <property type="entry name" value="TauD/TfdA-like"/>
</dbReference>
<comment type="similarity">
    <text evidence="3">Belongs to the gamma-BBH/TMLD family.</text>
</comment>
<dbReference type="InterPro" id="IPR042098">
    <property type="entry name" value="TauD-like_sf"/>
</dbReference>
<dbReference type="InterPro" id="IPR050411">
    <property type="entry name" value="AlphaKG_dependent_hydroxylases"/>
</dbReference>
<keyword evidence="5 9" id="KW-0223">Dioxygenase</keyword>
<proteinExistence type="inferred from homology"/>
<comment type="cofactor">
    <cofactor evidence="2">
        <name>L-ascorbate</name>
        <dbReference type="ChEBI" id="CHEBI:38290"/>
    </cofactor>
</comment>
<dbReference type="NCBIfam" id="TIGR02409">
    <property type="entry name" value="carnitine_bodg"/>
    <property type="match status" value="1"/>
</dbReference>
<keyword evidence="4" id="KW-0479">Metal-binding</keyword>
<keyword evidence="10" id="KW-1185">Reference proteome</keyword>
<evidence type="ECO:0000313" key="9">
    <source>
        <dbReference type="EMBL" id="MBB2202550.1"/>
    </source>
</evidence>
<dbReference type="EC" id="1.14.11.1" evidence="9"/>
<accession>A0A7W4K8Z6</accession>
<dbReference type="Proteomes" id="UP000578030">
    <property type="component" value="Unassembled WGS sequence"/>
</dbReference>
<dbReference type="Pfam" id="PF02668">
    <property type="entry name" value="TauD"/>
    <property type="match status" value="1"/>
</dbReference>
<dbReference type="SUPFAM" id="SSF51197">
    <property type="entry name" value="Clavaminate synthase-like"/>
    <property type="match status" value="1"/>
</dbReference>
<sequence length="381" mass="42291">MRHDVEILDDGKAIALTVSGGQVRRFHAIWLRDNAWDETTRAPGNGQRLITLRDIPVETRVSAAHCTSGQLFLTFAPEDRVIAYDIGWLADHAYDRTGRRAPGWIAPQIETWDASLGARIPQADFSEVVHSRTALAAWLSGIRRYGFGKLTGGAVESGCLFKVASLFGYVRETNYGRHFEVRTEVNPTNLAYTGLGLQAHTDNPYRDPVPTLQILYCLENSAEGGENIVVDGFCAARRLQAEDPRGFALLTRYCANFEYAGSEGVYLHARRPMIELAPDGELVNIRFNNRSTAAITDVPYEDMAEYYAAYRRFCDLIDDPAMEVTFKLSPGESFVVDNTRVLHARKGYAGAGSRWLQGCYADKDGLLSTLAAIELQHGKAM</sequence>
<evidence type="ECO:0000256" key="1">
    <source>
        <dbReference type="ARBA" id="ARBA00001954"/>
    </source>
</evidence>
<dbReference type="InterPro" id="IPR038492">
    <property type="entry name" value="GBBH-like_N_sf"/>
</dbReference>
<dbReference type="UniPathway" id="UPA00118"/>
<dbReference type="GO" id="GO:0008336">
    <property type="term" value="F:gamma-butyrobetaine dioxygenase activity"/>
    <property type="evidence" value="ECO:0007669"/>
    <property type="project" value="UniProtKB-EC"/>
</dbReference>
<dbReference type="Gene3D" id="3.30.2020.30">
    <property type="match status" value="1"/>
</dbReference>
<feature type="domain" description="TauD/TfdA-like" evidence="8">
    <location>
        <begin position="116"/>
        <end position="360"/>
    </location>
</feature>
<evidence type="ECO:0000256" key="5">
    <source>
        <dbReference type="ARBA" id="ARBA00022964"/>
    </source>
</evidence>
<keyword evidence="6 9" id="KW-0560">Oxidoreductase</keyword>
<comment type="cofactor">
    <cofactor evidence="1">
        <name>Fe(2+)</name>
        <dbReference type="ChEBI" id="CHEBI:29033"/>
    </cofactor>
</comment>
<evidence type="ECO:0000256" key="6">
    <source>
        <dbReference type="ARBA" id="ARBA00023002"/>
    </source>
</evidence>
<dbReference type="GO" id="GO:0005506">
    <property type="term" value="F:iron ion binding"/>
    <property type="evidence" value="ECO:0007669"/>
    <property type="project" value="InterPro"/>
</dbReference>
<gene>
    <name evidence="9" type="ORF">HLH28_13375</name>
</gene>
<evidence type="ECO:0000256" key="2">
    <source>
        <dbReference type="ARBA" id="ARBA00001961"/>
    </source>
</evidence>
<dbReference type="InterPro" id="IPR012775">
    <property type="entry name" value="GBBH-like"/>
</dbReference>
<dbReference type="AlphaFoldDB" id="A0A7W4K8Z6"/>
<comment type="caution">
    <text evidence="9">The sequence shown here is derived from an EMBL/GenBank/DDBJ whole genome shotgun (WGS) entry which is preliminary data.</text>
</comment>
<dbReference type="Gene3D" id="3.60.130.10">
    <property type="entry name" value="Clavaminate synthase-like"/>
    <property type="match status" value="1"/>
</dbReference>
<evidence type="ECO:0000256" key="7">
    <source>
        <dbReference type="ARBA" id="ARBA00023004"/>
    </source>
</evidence>